<dbReference type="Proteomes" id="UP001558652">
    <property type="component" value="Unassembled WGS sequence"/>
</dbReference>
<feature type="binding site" evidence="9">
    <location>
        <position position="102"/>
    </location>
    <ligand>
        <name>ATP</name>
        <dbReference type="ChEBI" id="CHEBI:30616"/>
    </ligand>
</feature>
<dbReference type="GO" id="GO:0004674">
    <property type="term" value="F:protein serine/threonine kinase activity"/>
    <property type="evidence" value="ECO:0007669"/>
    <property type="project" value="UniProtKB-KW"/>
</dbReference>
<reference evidence="12 13" key="1">
    <citation type="submission" date="2024-07" db="EMBL/GenBank/DDBJ databases">
        <title>Chromosome-level genome assembly of the water stick insect Ranatra chinensis (Heteroptera: Nepidae).</title>
        <authorList>
            <person name="Liu X."/>
        </authorList>
    </citation>
    <scope>NUCLEOTIDE SEQUENCE [LARGE SCALE GENOMIC DNA]</scope>
    <source>
        <strain evidence="12">Cailab_2021Rc</strain>
        <tissue evidence="12">Muscle</tissue>
    </source>
</reference>
<dbReference type="EC" id="2.7.11.1" evidence="1"/>
<dbReference type="AlphaFoldDB" id="A0ABD0YMX0"/>
<name>A0ABD0YMX0_9HEMI</name>
<dbReference type="SMART" id="SM00220">
    <property type="entry name" value="S_TKc"/>
    <property type="match status" value="1"/>
</dbReference>
<evidence type="ECO:0000256" key="9">
    <source>
        <dbReference type="PROSITE-ProRule" id="PRU10141"/>
    </source>
</evidence>
<organism evidence="12 13">
    <name type="scientific">Ranatra chinensis</name>
    <dbReference type="NCBI Taxonomy" id="642074"/>
    <lineage>
        <taxon>Eukaryota</taxon>
        <taxon>Metazoa</taxon>
        <taxon>Ecdysozoa</taxon>
        <taxon>Arthropoda</taxon>
        <taxon>Hexapoda</taxon>
        <taxon>Insecta</taxon>
        <taxon>Pterygota</taxon>
        <taxon>Neoptera</taxon>
        <taxon>Paraneoptera</taxon>
        <taxon>Hemiptera</taxon>
        <taxon>Heteroptera</taxon>
        <taxon>Panheteroptera</taxon>
        <taxon>Nepomorpha</taxon>
        <taxon>Nepidae</taxon>
        <taxon>Ranatrinae</taxon>
        <taxon>Ranatra</taxon>
    </lineage>
</organism>
<dbReference type="FunFam" id="1.10.510.10:FF:000275">
    <property type="entry name" value="SRSF protein kinase 2 isoform X3"/>
    <property type="match status" value="1"/>
</dbReference>
<dbReference type="InterPro" id="IPR008271">
    <property type="entry name" value="Ser/Thr_kinase_AS"/>
</dbReference>
<evidence type="ECO:0000256" key="2">
    <source>
        <dbReference type="ARBA" id="ARBA00022527"/>
    </source>
</evidence>
<dbReference type="EMBL" id="JBFDAA010000005">
    <property type="protein sequence ID" value="KAL1132520.1"/>
    <property type="molecule type" value="Genomic_DNA"/>
</dbReference>
<dbReference type="InterPro" id="IPR011009">
    <property type="entry name" value="Kinase-like_dom_sf"/>
</dbReference>
<comment type="catalytic activity">
    <reaction evidence="8">
        <text>L-seryl-[protein] + ATP = O-phospho-L-seryl-[protein] + ADP + H(+)</text>
        <dbReference type="Rhea" id="RHEA:17989"/>
        <dbReference type="Rhea" id="RHEA-COMP:9863"/>
        <dbReference type="Rhea" id="RHEA-COMP:11604"/>
        <dbReference type="ChEBI" id="CHEBI:15378"/>
        <dbReference type="ChEBI" id="CHEBI:29999"/>
        <dbReference type="ChEBI" id="CHEBI:30616"/>
        <dbReference type="ChEBI" id="CHEBI:83421"/>
        <dbReference type="ChEBI" id="CHEBI:456216"/>
        <dbReference type="EC" id="2.7.11.1"/>
    </reaction>
</comment>
<dbReference type="InterPro" id="IPR017441">
    <property type="entry name" value="Protein_kinase_ATP_BS"/>
</dbReference>
<dbReference type="PROSITE" id="PS00107">
    <property type="entry name" value="PROTEIN_KINASE_ATP"/>
    <property type="match status" value="1"/>
</dbReference>
<dbReference type="PANTHER" id="PTHR47634:SF9">
    <property type="entry name" value="PROTEIN KINASE DOMAIN-CONTAINING PROTEIN-RELATED"/>
    <property type="match status" value="1"/>
</dbReference>
<keyword evidence="2 10" id="KW-0723">Serine/threonine-protein kinase</keyword>
<evidence type="ECO:0000259" key="11">
    <source>
        <dbReference type="PROSITE" id="PS50011"/>
    </source>
</evidence>
<evidence type="ECO:0000256" key="7">
    <source>
        <dbReference type="ARBA" id="ARBA00047899"/>
    </source>
</evidence>
<gene>
    <name evidence="12" type="ORF">AAG570_010475</name>
</gene>
<protein>
    <recommendedName>
        <fullName evidence="1">non-specific serine/threonine protein kinase</fullName>
        <ecNumber evidence="1">2.7.11.1</ecNumber>
    </recommendedName>
</protein>
<dbReference type="Gene3D" id="1.10.510.10">
    <property type="entry name" value="Transferase(Phosphotransferase) domain 1"/>
    <property type="match status" value="1"/>
</dbReference>
<evidence type="ECO:0000256" key="5">
    <source>
        <dbReference type="ARBA" id="ARBA00022777"/>
    </source>
</evidence>
<evidence type="ECO:0000256" key="8">
    <source>
        <dbReference type="ARBA" id="ARBA00048679"/>
    </source>
</evidence>
<evidence type="ECO:0000256" key="1">
    <source>
        <dbReference type="ARBA" id="ARBA00012513"/>
    </source>
</evidence>
<comment type="caution">
    <text evidence="12">The sequence shown here is derived from an EMBL/GenBank/DDBJ whole genome shotgun (WGS) entry which is preliminary data.</text>
</comment>
<evidence type="ECO:0000256" key="3">
    <source>
        <dbReference type="ARBA" id="ARBA00022679"/>
    </source>
</evidence>
<keyword evidence="4 9" id="KW-0547">Nucleotide-binding</keyword>
<dbReference type="InterPro" id="IPR051334">
    <property type="entry name" value="SRPK"/>
</dbReference>
<comment type="catalytic activity">
    <reaction evidence="7">
        <text>L-threonyl-[protein] + ATP = O-phospho-L-threonyl-[protein] + ADP + H(+)</text>
        <dbReference type="Rhea" id="RHEA:46608"/>
        <dbReference type="Rhea" id="RHEA-COMP:11060"/>
        <dbReference type="Rhea" id="RHEA-COMP:11605"/>
        <dbReference type="ChEBI" id="CHEBI:15378"/>
        <dbReference type="ChEBI" id="CHEBI:30013"/>
        <dbReference type="ChEBI" id="CHEBI:30616"/>
        <dbReference type="ChEBI" id="CHEBI:61977"/>
        <dbReference type="ChEBI" id="CHEBI:456216"/>
        <dbReference type="EC" id="2.7.11.1"/>
    </reaction>
</comment>
<keyword evidence="3" id="KW-0808">Transferase</keyword>
<sequence>MASKRRNMFHKNKTQETTEKGRFYSLEMGCEFTGCRQCKPQFDSEADEQERTSEYNEGGYLALEIGRILDNRYQVVRKLGWGVFSTVWMCWDMETGEFVALKIVKDLECDRVIALGEVAMLRSIQERGTEEDVGKSTIVSLRNSFSLPGENGVHVCMVFDVLGKNLLSLVDYEGNKGIHLKNVKSIIKQVLEALSFLHEKCHVVHTDLKPENVFLCVDSDYVRKLALDVVERVWSGQPLATSMVCAGSRRVDSGLRCRLRLLKKVVEGGWSGGDRGGWGRSLEWARLRDSVARGPRSLRVKLGDFGNAVPVGYDYKCTIQTEPYRAPEVILGAGFGCSADIWSVACLAFELATGTVLFEPTKSQSATRPENHLACIMQVCGPVPYGLRLRGRHTFRYFTKFGTLKHLGKVKKIGLKQILVNECGFRKKSAGEFSDFLQAMLNVDPAKRPTATQCLRHPWLAGQRYNYRATPLDEE</sequence>
<dbReference type="PROSITE" id="PS50011">
    <property type="entry name" value="PROTEIN_KINASE_DOM"/>
    <property type="match status" value="1"/>
</dbReference>
<dbReference type="Pfam" id="PF00069">
    <property type="entry name" value="Pkinase"/>
    <property type="match status" value="2"/>
</dbReference>
<dbReference type="InterPro" id="IPR000719">
    <property type="entry name" value="Prot_kinase_dom"/>
</dbReference>
<comment type="similarity">
    <text evidence="10">Belongs to the protein kinase superfamily.</text>
</comment>
<evidence type="ECO:0000256" key="10">
    <source>
        <dbReference type="RuleBase" id="RU000304"/>
    </source>
</evidence>
<proteinExistence type="inferred from homology"/>
<dbReference type="Gene3D" id="3.30.200.20">
    <property type="entry name" value="Phosphorylase Kinase, domain 1"/>
    <property type="match status" value="1"/>
</dbReference>
<keyword evidence="13" id="KW-1185">Reference proteome</keyword>
<dbReference type="PANTHER" id="PTHR47634">
    <property type="entry name" value="PROTEIN KINASE DOMAIN-CONTAINING PROTEIN-RELATED"/>
    <property type="match status" value="1"/>
</dbReference>
<dbReference type="PROSITE" id="PS00108">
    <property type="entry name" value="PROTEIN_KINASE_ST"/>
    <property type="match status" value="1"/>
</dbReference>
<evidence type="ECO:0000256" key="4">
    <source>
        <dbReference type="ARBA" id="ARBA00022741"/>
    </source>
</evidence>
<accession>A0ABD0YMX0</accession>
<keyword evidence="5" id="KW-0418">Kinase</keyword>
<dbReference type="GO" id="GO:0005524">
    <property type="term" value="F:ATP binding"/>
    <property type="evidence" value="ECO:0007669"/>
    <property type="project" value="UniProtKB-UniRule"/>
</dbReference>
<evidence type="ECO:0000313" key="12">
    <source>
        <dbReference type="EMBL" id="KAL1132520.1"/>
    </source>
</evidence>
<dbReference type="SUPFAM" id="SSF56112">
    <property type="entry name" value="Protein kinase-like (PK-like)"/>
    <property type="match status" value="1"/>
</dbReference>
<evidence type="ECO:0000256" key="6">
    <source>
        <dbReference type="ARBA" id="ARBA00022840"/>
    </source>
</evidence>
<evidence type="ECO:0000313" key="13">
    <source>
        <dbReference type="Proteomes" id="UP001558652"/>
    </source>
</evidence>
<keyword evidence="6 9" id="KW-0067">ATP-binding</keyword>
<feature type="domain" description="Protein kinase" evidence="11">
    <location>
        <begin position="73"/>
        <end position="460"/>
    </location>
</feature>